<keyword evidence="7" id="KW-0969">Cilium</keyword>
<evidence type="ECO:0000313" key="9">
    <source>
        <dbReference type="Proteomes" id="UP001155144"/>
    </source>
</evidence>
<feature type="domain" description="Flagellin C-terminal" evidence="6">
    <location>
        <begin position="354"/>
        <end position="438"/>
    </location>
</feature>
<evidence type="ECO:0000256" key="3">
    <source>
        <dbReference type="RuleBase" id="RU362073"/>
    </source>
</evidence>
<proteinExistence type="inferred from homology"/>
<evidence type="ECO:0000313" key="7">
    <source>
        <dbReference type="EMBL" id="MCS4120352.1"/>
    </source>
</evidence>
<keyword evidence="3" id="KW-0964">Secreted</keyword>
<dbReference type="InterPro" id="IPR001492">
    <property type="entry name" value="Flagellin"/>
</dbReference>
<keyword evidence="7" id="KW-0966">Cell projection</keyword>
<dbReference type="PANTHER" id="PTHR42792">
    <property type="entry name" value="FLAGELLIN"/>
    <property type="match status" value="1"/>
</dbReference>
<dbReference type="EMBL" id="JANTZM010000011">
    <property type="protein sequence ID" value="MCS4158302.1"/>
    <property type="molecule type" value="Genomic_DNA"/>
</dbReference>
<dbReference type="Pfam" id="PF00669">
    <property type="entry name" value="Flagellin_N"/>
    <property type="match status" value="1"/>
</dbReference>
<accession>A0A9X2VB80</accession>
<dbReference type="SUPFAM" id="SSF64518">
    <property type="entry name" value="Phase 1 flagellin"/>
    <property type="match status" value="1"/>
</dbReference>
<feature type="compositionally biased region" description="Polar residues" evidence="4">
    <location>
        <begin position="156"/>
        <end position="169"/>
    </location>
</feature>
<dbReference type="Proteomes" id="UP001155144">
    <property type="component" value="Unassembled WGS sequence"/>
</dbReference>
<dbReference type="GO" id="GO:0009288">
    <property type="term" value="C:bacterial-type flagellum"/>
    <property type="evidence" value="ECO:0007669"/>
    <property type="project" value="UniProtKB-SubCell"/>
</dbReference>
<keyword evidence="2 3" id="KW-0975">Bacterial flagellum</keyword>
<comment type="subcellular location">
    <subcellularLocation>
        <location evidence="3">Secreted</location>
    </subcellularLocation>
    <subcellularLocation>
        <location evidence="3">Bacterial flagellum</location>
    </subcellularLocation>
</comment>
<comment type="similarity">
    <text evidence="1 3">Belongs to the bacterial flagellin family.</text>
</comment>
<comment type="function">
    <text evidence="3">Flagellin is the subunit protein which polymerizes to form the filaments of bacterial flagella.</text>
</comment>
<evidence type="ECO:0000256" key="1">
    <source>
        <dbReference type="ARBA" id="ARBA00005709"/>
    </source>
</evidence>
<keyword evidence="7" id="KW-0282">Flagellum</keyword>
<evidence type="ECO:0000259" key="5">
    <source>
        <dbReference type="Pfam" id="PF00669"/>
    </source>
</evidence>
<dbReference type="PANTHER" id="PTHR42792:SF2">
    <property type="entry name" value="FLAGELLIN"/>
    <property type="match status" value="1"/>
</dbReference>
<dbReference type="PRINTS" id="PR00207">
    <property type="entry name" value="FLAGELLIN"/>
</dbReference>
<gene>
    <name evidence="7" type="ORF">GGP45_000670</name>
    <name evidence="8" type="ORF">GGP99_002274</name>
</gene>
<dbReference type="InterPro" id="IPR046358">
    <property type="entry name" value="Flagellin_C"/>
</dbReference>
<comment type="caution">
    <text evidence="7">The sequence shown here is derived from an EMBL/GenBank/DDBJ whole genome shotgun (WGS) entry which is preliminary data.</text>
</comment>
<evidence type="ECO:0000313" key="8">
    <source>
        <dbReference type="EMBL" id="MCS4158302.1"/>
    </source>
</evidence>
<dbReference type="EMBL" id="JANUBL010000001">
    <property type="protein sequence ID" value="MCS4120352.1"/>
    <property type="molecule type" value="Genomic_DNA"/>
</dbReference>
<feature type="region of interest" description="Disordered" evidence="4">
    <location>
        <begin position="150"/>
        <end position="169"/>
    </location>
</feature>
<dbReference type="AlphaFoldDB" id="A0A9X2VB80"/>
<evidence type="ECO:0000256" key="2">
    <source>
        <dbReference type="ARBA" id="ARBA00023143"/>
    </source>
</evidence>
<dbReference type="GO" id="GO:0005198">
    <property type="term" value="F:structural molecule activity"/>
    <property type="evidence" value="ECO:0007669"/>
    <property type="project" value="UniProtKB-UniRule"/>
</dbReference>
<feature type="domain" description="Flagellin N-terminal" evidence="5">
    <location>
        <begin position="7"/>
        <end position="142"/>
    </location>
</feature>
<protein>
    <recommendedName>
        <fullName evidence="3">Flagellin</fullName>
    </recommendedName>
</protein>
<dbReference type="Proteomes" id="UP001155110">
    <property type="component" value="Unassembled WGS sequence"/>
</dbReference>
<dbReference type="Pfam" id="PF00700">
    <property type="entry name" value="Flagellin_C"/>
    <property type="match status" value="1"/>
</dbReference>
<reference evidence="7" key="1">
    <citation type="submission" date="2022-08" db="EMBL/GenBank/DDBJ databases">
        <title>Genomic Encyclopedia of Type Strains, Phase V (KMG-V): Genome sequencing to study the core and pangenomes of soil and plant-associated prokaryotes.</title>
        <authorList>
            <person name="Whitman W."/>
        </authorList>
    </citation>
    <scope>NUCLEOTIDE SEQUENCE</scope>
    <source>
        <strain evidence="8">SP3002</strain>
        <strain evidence="7">SP3026</strain>
    </source>
</reference>
<dbReference type="GO" id="GO:0005576">
    <property type="term" value="C:extracellular region"/>
    <property type="evidence" value="ECO:0007669"/>
    <property type="project" value="UniProtKB-SubCell"/>
</dbReference>
<dbReference type="RefSeq" id="WP_118841399.1">
    <property type="nucleotide sequence ID" value="NZ_CALTSD010000043.1"/>
</dbReference>
<dbReference type="InterPro" id="IPR001029">
    <property type="entry name" value="Flagellin_N"/>
</dbReference>
<evidence type="ECO:0000256" key="4">
    <source>
        <dbReference type="SAM" id="MobiDB-lite"/>
    </source>
</evidence>
<organism evidence="7 9">
    <name type="scientific">Salinibacter ruber</name>
    <dbReference type="NCBI Taxonomy" id="146919"/>
    <lineage>
        <taxon>Bacteria</taxon>
        <taxon>Pseudomonadati</taxon>
        <taxon>Rhodothermota</taxon>
        <taxon>Rhodothermia</taxon>
        <taxon>Rhodothermales</taxon>
        <taxon>Salinibacteraceae</taxon>
        <taxon>Salinibacter</taxon>
    </lineage>
</organism>
<dbReference type="Gene3D" id="1.20.1330.10">
    <property type="entry name" value="f41 fragment of flagellin, N-terminal domain"/>
    <property type="match status" value="2"/>
</dbReference>
<name>A0A9X2VB80_9BACT</name>
<evidence type="ECO:0000259" key="6">
    <source>
        <dbReference type="Pfam" id="PF00700"/>
    </source>
</evidence>
<sequence length="440" mass="45003">MSNAFAINTNVQAQQAFQNLQNTNDQLSQLRERLTTGLRINEASDDAAGFQIANQLEAKTGAQGQALRNIGDAKSALGTAEGALDSQLSILQSAKEKATQAANGSLSQDERDAIAGELNELASEINDIQENTKFNGKQLLSGGSATKDGTGAKSFKFQTGTGSDNQGTGQFEVKLANSGTTELGLGGTLNLGTTEGREQALSVDQGDFGNSSGAGNLSSTLVTGNPTAAITGSAAVGADTDGSGNLKGDLEGGEFNISVTNDSTGGDLTFQVEKGGEVIRTATKSVGTSATDTNLTLESNGASEKIEVNVGQAFVDGDVAAGNTKEFTVEVTDGKLGDRLEGSSNPSDARDIISDIDGAINTVTSELSDIGASQNRLSFKEGNLETAKTNLSSAQSRIEDADFAQTQTEVAKLQVQQQSGTAQLAQANAAGQSVLSLLGG</sequence>